<evidence type="ECO:0000313" key="2">
    <source>
        <dbReference type="EMBL" id="KAH3746372.1"/>
    </source>
</evidence>
<feature type="transmembrane region" description="Helical" evidence="1">
    <location>
        <begin position="39"/>
        <end position="60"/>
    </location>
</feature>
<evidence type="ECO:0000256" key="1">
    <source>
        <dbReference type="SAM" id="Phobius"/>
    </source>
</evidence>
<name>A0A9D4DB31_DREPO</name>
<dbReference type="Proteomes" id="UP000828390">
    <property type="component" value="Unassembled WGS sequence"/>
</dbReference>
<dbReference type="AlphaFoldDB" id="A0A9D4DB31"/>
<dbReference type="EMBL" id="JAIWYP010000010">
    <property type="protein sequence ID" value="KAH3746372.1"/>
    <property type="molecule type" value="Genomic_DNA"/>
</dbReference>
<accession>A0A9D4DB31</accession>
<reference evidence="2" key="1">
    <citation type="journal article" date="2019" name="bioRxiv">
        <title>The Genome of the Zebra Mussel, Dreissena polymorpha: A Resource for Invasive Species Research.</title>
        <authorList>
            <person name="McCartney M.A."/>
            <person name="Auch B."/>
            <person name="Kono T."/>
            <person name="Mallez S."/>
            <person name="Zhang Y."/>
            <person name="Obille A."/>
            <person name="Becker A."/>
            <person name="Abrahante J.E."/>
            <person name="Garbe J."/>
            <person name="Badalamenti J.P."/>
            <person name="Herman A."/>
            <person name="Mangelson H."/>
            <person name="Liachko I."/>
            <person name="Sullivan S."/>
            <person name="Sone E.D."/>
            <person name="Koren S."/>
            <person name="Silverstein K.A.T."/>
            <person name="Beckman K.B."/>
            <person name="Gohl D.M."/>
        </authorList>
    </citation>
    <scope>NUCLEOTIDE SEQUENCE</scope>
    <source>
        <strain evidence="2">Duluth1</strain>
        <tissue evidence="2">Whole animal</tissue>
    </source>
</reference>
<organism evidence="2 3">
    <name type="scientific">Dreissena polymorpha</name>
    <name type="common">Zebra mussel</name>
    <name type="synonym">Mytilus polymorpha</name>
    <dbReference type="NCBI Taxonomy" id="45954"/>
    <lineage>
        <taxon>Eukaryota</taxon>
        <taxon>Metazoa</taxon>
        <taxon>Spiralia</taxon>
        <taxon>Lophotrochozoa</taxon>
        <taxon>Mollusca</taxon>
        <taxon>Bivalvia</taxon>
        <taxon>Autobranchia</taxon>
        <taxon>Heteroconchia</taxon>
        <taxon>Euheterodonta</taxon>
        <taxon>Imparidentia</taxon>
        <taxon>Neoheterodontei</taxon>
        <taxon>Myida</taxon>
        <taxon>Dreissenoidea</taxon>
        <taxon>Dreissenidae</taxon>
        <taxon>Dreissena</taxon>
    </lineage>
</organism>
<proteinExistence type="predicted"/>
<comment type="caution">
    <text evidence="2">The sequence shown here is derived from an EMBL/GenBank/DDBJ whole genome shotgun (WGS) entry which is preliminary data.</text>
</comment>
<keyword evidence="1" id="KW-1133">Transmembrane helix</keyword>
<protein>
    <submittedName>
        <fullName evidence="2">Uncharacterized protein</fullName>
    </submittedName>
</protein>
<keyword evidence="1" id="KW-0472">Membrane</keyword>
<sequence length="73" mass="8436">MTVLNNYVSIHHRFQLENLSHLETNQRAQFTSQAVSSWLVFRLQMLGVAMVTGIAFIAVLEHHFRTVNPGKWI</sequence>
<keyword evidence="1" id="KW-0812">Transmembrane</keyword>
<keyword evidence="3" id="KW-1185">Reference proteome</keyword>
<reference evidence="2" key="2">
    <citation type="submission" date="2020-11" db="EMBL/GenBank/DDBJ databases">
        <authorList>
            <person name="McCartney M.A."/>
            <person name="Auch B."/>
            <person name="Kono T."/>
            <person name="Mallez S."/>
            <person name="Becker A."/>
            <person name="Gohl D.M."/>
            <person name="Silverstein K.A.T."/>
            <person name="Koren S."/>
            <person name="Bechman K.B."/>
            <person name="Herman A."/>
            <person name="Abrahante J.E."/>
            <person name="Garbe J."/>
        </authorList>
    </citation>
    <scope>NUCLEOTIDE SEQUENCE</scope>
    <source>
        <strain evidence="2">Duluth1</strain>
        <tissue evidence="2">Whole animal</tissue>
    </source>
</reference>
<gene>
    <name evidence="2" type="ORF">DPMN_180779</name>
</gene>
<evidence type="ECO:0000313" key="3">
    <source>
        <dbReference type="Proteomes" id="UP000828390"/>
    </source>
</evidence>